<evidence type="ECO:0000256" key="1">
    <source>
        <dbReference type="SAM" id="MobiDB-lite"/>
    </source>
</evidence>
<evidence type="ECO:0000313" key="3">
    <source>
        <dbReference type="EMBL" id="KAK3775327.1"/>
    </source>
</evidence>
<dbReference type="InterPro" id="IPR031542">
    <property type="entry name" value="UNC80_N"/>
</dbReference>
<comment type="caution">
    <text evidence="3">The sequence shown here is derived from an EMBL/GenBank/DDBJ whole genome shotgun (WGS) entry which is preliminary data.</text>
</comment>
<feature type="compositionally biased region" description="Polar residues" evidence="1">
    <location>
        <begin position="781"/>
        <end position="811"/>
    </location>
</feature>
<dbReference type="EMBL" id="JAWDGP010003344">
    <property type="protein sequence ID" value="KAK3775327.1"/>
    <property type="molecule type" value="Genomic_DNA"/>
</dbReference>
<gene>
    <name evidence="3" type="ORF">RRG08_030995</name>
</gene>
<dbReference type="GO" id="GO:0055080">
    <property type="term" value="P:monoatomic cation homeostasis"/>
    <property type="evidence" value="ECO:0007669"/>
    <property type="project" value="TreeGrafter"/>
</dbReference>
<sequence length="918" mass="99554">MDGDRSVPLPIQTFFWRQTSPFIRPKQSNLCEASCLSFERVVVQNILHGLSPSLCKAVQSVSRWKVVQAAFPHLMHACSSLIAACKQGNPDNRFSSSETKLLYTLHWIILDAASECEDADTESMALSGAKGSSSHMHSLSTVQLFVYLFAPLVHLMKDSDFESLKLENGLRLWQPMWEFQQPDIPCFATPVKPQRSVLRAQRSQLKVNTNAANIYVGKGTSRENLATCLNESESQISIEDGNIPHNAPLARMSDICTLSTADSQTATMEVICENCNTVMPVKNNDSNMTCRCGRKDTLVAFLPDSNNYAFLKLTSSVDKDYVKQKLASAVTSGTRAPGALDILSASYLDVAVLRCLFCLSWSEDGIYWALRYMHQRMLEVCHEFEAMDQKERTRSCSLPIPDLNILMAGATTPTPASGIPSGTGFRSPGANSSYLSNGVFGESAVQSPTMKHVPGLELRRSAMISQDRSAFHDLHHPPVRKEPPFKKIRGVELKQFFDSGKSFLKKRDPHDHDGKDESGHDGDGESHRLGMSIFKEIREQDEKFGSLSLGRRGPGSQNQQDKDSVGSSSQCSGQDSSASSQVDLGQARAGLGSAINTSGQGLGHTRSGSGGNTEKDSTLRKPIIRITEHSPEARGLACGGRANVSESNPNLHAVTASSHEEDLQSSPTLPRSFTDSNIAYKQDNDVPEVSGSKHYIQDNGHIQYKVVLRALHFVAMNEHSPRICEVLLNLLNCLLDLDIIETRRDLSSSAAATPTPSSAAKSGKSAGTGIGASLMSNNIPTTPVGSISSAKTPGSAHSGQTSTAVTPEGFTSGTGSGQEGMDNVIPGRKDEVTAHSLAMDSLFSCLGENGEIEVDLGDKSDIDVDVEIEIELELDLDLSGSENDDTKPQPTVNNEWSETLNDVNVEEFTSFTGTIIDF</sequence>
<dbReference type="PANTHER" id="PTHR31781:SF1">
    <property type="entry name" value="PROTEIN UNC-80 HOMOLOG"/>
    <property type="match status" value="1"/>
</dbReference>
<feature type="domain" description="Cation channel complex component UNC80 N-terminal" evidence="2">
    <location>
        <begin position="6"/>
        <end position="194"/>
    </location>
</feature>
<evidence type="ECO:0000259" key="2">
    <source>
        <dbReference type="Pfam" id="PF15778"/>
    </source>
</evidence>
<reference evidence="3" key="1">
    <citation type="journal article" date="2023" name="G3 (Bethesda)">
        <title>A reference genome for the long-term kleptoplast-retaining sea slug Elysia crispata morphotype clarki.</title>
        <authorList>
            <person name="Eastman K.E."/>
            <person name="Pendleton A.L."/>
            <person name="Shaikh M.A."/>
            <person name="Suttiyut T."/>
            <person name="Ogas R."/>
            <person name="Tomko P."/>
            <person name="Gavelis G."/>
            <person name="Widhalm J.R."/>
            <person name="Wisecaver J.H."/>
        </authorList>
    </citation>
    <scope>NUCLEOTIDE SEQUENCE</scope>
    <source>
        <strain evidence="3">ECLA1</strain>
    </source>
</reference>
<feature type="region of interest" description="Disordered" evidence="1">
    <location>
        <begin position="502"/>
        <end position="527"/>
    </location>
</feature>
<dbReference type="PANTHER" id="PTHR31781">
    <property type="entry name" value="UNC80"/>
    <property type="match status" value="1"/>
</dbReference>
<protein>
    <recommendedName>
        <fullName evidence="2">Cation channel complex component UNC80 N-terminal domain-containing protein</fullName>
    </recommendedName>
</protein>
<dbReference type="Proteomes" id="UP001283361">
    <property type="component" value="Unassembled WGS sequence"/>
</dbReference>
<dbReference type="AlphaFoldDB" id="A0AAE0ZTX7"/>
<keyword evidence="4" id="KW-1185">Reference proteome</keyword>
<dbReference type="Pfam" id="PF15778">
    <property type="entry name" value="UNC80_N"/>
    <property type="match status" value="1"/>
</dbReference>
<feature type="region of interest" description="Disordered" evidence="1">
    <location>
        <begin position="747"/>
        <end position="766"/>
    </location>
</feature>
<feature type="region of interest" description="Disordered" evidence="1">
    <location>
        <begin position="781"/>
        <end position="824"/>
    </location>
</feature>
<dbReference type="GO" id="GO:0034703">
    <property type="term" value="C:cation channel complex"/>
    <property type="evidence" value="ECO:0007669"/>
    <property type="project" value="TreeGrafter"/>
</dbReference>
<proteinExistence type="predicted"/>
<name>A0AAE0ZTX7_9GAST</name>
<accession>A0AAE0ZTX7</accession>
<feature type="region of interest" description="Disordered" evidence="1">
    <location>
        <begin position="545"/>
        <end position="675"/>
    </location>
</feature>
<evidence type="ECO:0000313" key="4">
    <source>
        <dbReference type="Proteomes" id="UP001283361"/>
    </source>
</evidence>
<feature type="compositionally biased region" description="Low complexity" evidence="1">
    <location>
        <begin position="565"/>
        <end position="583"/>
    </location>
</feature>
<organism evidence="3 4">
    <name type="scientific">Elysia crispata</name>
    <name type="common">lettuce slug</name>
    <dbReference type="NCBI Taxonomy" id="231223"/>
    <lineage>
        <taxon>Eukaryota</taxon>
        <taxon>Metazoa</taxon>
        <taxon>Spiralia</taxon>
        <taxon>Lophotrochozoa</taxon>
        <taxon>Mollusca</taxon>
        <taxon>Gastropoda</taxon>
        <taxon>Heterobranchia</taxon>
        <taxon>Euthyneura</taxon>
        <taxon>Panpulmonata</taxon>
        <taxon>Sacoglossa</taxon>
        <taxon>Placobranchoidea</taxon>
        <taxon>Plakobranchidae</taxon>
        <taxon>Elysia</taxon>
    </lineage>
</organism>
<feature type="compositionally biased region" description="Basic and acidic residues" evidence="1">
    <location>
        <begin position="505"/>
        <end position="527"/>
    </location>
</feature>
<dbReference type="GO" id="GO:0005261">
    <property type="term" value="F:monoatomic cation channel activity"/>
    <property type="evidence" value="ECO:0007669"/>
    <property type="project" value="TreeGrafter"/>
</dbReference>
<feature type="compositionally biased region" description="Polar residues" evidence="1">
    <location>
        <begin position="664"/>
        <end position="675"/>
    </location>
</feature>
<feature type="compositionally biased region" description="Low complexity" evidence="1">
    <location>
        <begin position="545"/>
        <end position="556"/>
    </location>
</feature>
<dbReference type="GO" id="GO:0030424">
    <property type="term" value="C:axon"/>
    <property type="evidence" value="ECO:0007669"/>
    <property type="project" value="TreeGrafter"/>
</dbReference>